<name>A0A344L446_9PSEU</name>
<dbReference type="RefSeq" id="WP_113692078.1">
    <property type="nucleotide sequence ID" value="NZ_CP015163.1"/>
</dbReference>
<dbReference type="OrthoDB" id="4629660at2"/>
<keyword evidence="2" id="KW-0238">DNA-binding</keyword>
<evidence type="ECO:0000313" key="6">
    <source>
        <dbReference type="Proteomes" id="UP000250434"/>
    </source>
</evidence>
<dbReference type="Proteomes" id="UP000250434">
    <property type="component" value="Chromosome"/>
</dbReference>
<evidence type="ECO:0000313" key="5">
    <source>
        <dbReference type="EMBL" id="AXB42820.1"/>
    </source>
</evidence>
<dbReference type="AlphaFoldDB" id="A0A344L446"/>
<evidence type="ECO:0000259" key="4">
    <source>
        <dbReference type="PROSITE" id="PS50995"/>
    </source>
</evidence>
<dbReference type="GO" id="GO:0006950">
    <property type="term" value="P:response to stress"/>
    <property type="evidence" value="ECO:0007669"/>
    <property type="project" value="TreeGrafter"/>
</dbReference>
<gene>
    <name evidence="5" type="ORF">A4R43_09970</name>
</gene>
<feature type="domain" description="HTH marR-type" evidence="4">
    <location>
        <begin position="7"/>
        <end position="140"/>
    </location>
</feature>
<dbReference type="SUPFAM" id="SSF46785">
    <property type="entry name" value="Winged helix' DNA-binding domain"/>
    <property type="match status" value="1"/>
</dbReference>
<dbReference type="EMBL" id="CP015163">
    <property type="protein sequence ID" value="AXB42820.1"/>
    <property type="molecule type" value="Genomic_DNA"/>
</dbReference>
<protein>
    <submittedName>
        <fullName evidence="5">MarR family transcriptional regulator</fullName>
    </submittedName>
</protein>
<sequence>MTAHTGDEPLTRALTRALRTVTARVEQVLKPENLTLDQWLVLDALARERGLSMADLATRTLATGPTLTRVVDRLVTTAAAYREVDAEDRRRVRVYLGPRGRAAHRRLAPKVAEAEAELLGRTGDGPAVLALLAALSTAPVA</sequence>
<dbReference type="Gene3D" id="1.10.10.10">
    <property type="entry name" value="Winged helix-like DNA-binding domain superfamily/Winged helix DNA-binding domain"/>
    <property type="match status" value="1"/>
</dbReference>
<dbReference type="PANTHER" id="PTHR33164">
    <property type="entry name" value="TRANSCRIPTIONAL REGULATOR, MARR FAMILY"/>
    <property type="match status" value="1"/>
</dbReference>
<reference evidence="5 6" key="1">
    <citation type="submission" date="2016-04" db="EMBL/GenBank/DDBJ databases">
        <title>Complete genome sequence and analysis of deep-sea sediment isolate, Amycolatopsis sp. WP1.</title>
        <authorList>
            <person name="Wang H."/>
            <person name="Chen S."/>
            <person name="Wu Q."/>
        </authorList>
    </citation>
    <scope>NUCLEOTIDE SEQUENCE [LARGE SCALE GENOMIC DNA]</scope>
    <source>
        <strain evidence="5 6">WP1</strain>
    </source>
</reference>
<evidence type="ECO:0000256" key="3">
    <source>
        <dbReference type="ARBA" id="ARBA00023163"/>
    </source>
</evidence>
<dbReference type="InterPro" id="IPR036388">
    <property type="entry name" value="WH-like_DNA-bd_sf"/>
</dbReference>
<keyword evidence="1" id="KW-0805">Transcription regulation</keyword>
<keyword evidence="3" id="KW-0804">Transcription</keyword>
<dbReference type="GO" id="GO:0003677">
    <property type="term" value="F:DNA binding"/>
    <property type="evidence" value="ECO:0007669"/>
    <property type="project" value="UniProtKB-KW"/>
</dbReference>
<dbReference type="InterPro" id="IPR036390">
    <property type="entry name" value="WH_DNA-bd_sf"/>
</dbReference>
<proteinExistence type="predicted"/>
<dbReference type="KEGG" id="aab:A4R43_09970"/>
<organism evidence="5 6">
    <name type="scientific">Amycolatopsis albispora</name>
    <dbReference type="NCBI Taxonomy" id="1804986"/>
    <lineage>
        <taxon>Bacteria</taxon>
        <taxon>Bacillati</taxon>
        <taxon>Actinomycetota</taxon>
        <taxon>Actinomycetes</taxon>
        <taxon>Pseudonocardiales</taxon>
        <taxon>Pseudonocardiaceae</taxon>
        <taxon>Amycolatopsis</taxon>
    </lineage>
</organism>
<dbReference type="PROSITE" id="PS50995">
    <property type="entry name" value="HTH_MARR_2"/>
    <property type="match status" value="1"/>
</dbReference>
<evidence type="ECO:0000256" key="1">
    <source>
        <dbReference type="ARBA" id="ARBA00023015"/>
    </source>
</evidence>
<dbReference type="PANTHER" id="PTHR33164:SF64">
    <property type="entry name" value="TRANSCRIPTIONAL REGULATOR SLYA"/>
    <property type="match status" value="1"/>
</dbReference>
<accession>A0A344L446</accession>
<dbReference type="InterPro" id="IPR039422">
    <property type="entry name" value="MarR/SlyA-like"/>
</dbReference>
<dbReference type="SMART" id="SM00347">
    <property type="entry name" value="HTH_MARR"/>
    <property type="match status" value="1"/>
</dbReference>
<dbReference type="Pfam" id="PF12802">
    <property type="entry name" value="MarR_2"/>
    <property type="match status" value="1"/>
</dbReference>
<dbReference type="InterPro" id="IPR000835">
    <property type="entry name" value="HTH_MarR-typ"/>
</dbReference>
<evidence type="ECO:0000256" key="2">
    <source>
        <dbReference type="ARBA" id="ARBA00023125"/>
    </source>
</evidence>
<keyword evidence="6" id="KW-1185">Reference proteome</keyword>
<dbReference type="GO" id="GO:0003700">
    <property type="term" value="F:DNA-binding transcription factor activity"/>
    <property type="evidence" value="ECO:0007669"/>
    <property type="project" value="InterPro"/>
</dbReference>